<dbReference type="InterPro" id="IPR051466">
    <property type="entry name" value="D-amino_acid_metab_enzyme"/>
</dbReference>
<dbReference type="InterPro" id="IPR001608">
    <property type="entry name" value="Ala_racemase_N"/>
</dbReference>
<sequence>MDARARLDAATAQLDPPLALVDLDAFDANAADLEARAAGTPLRVASKSVRVRALVARALARPGWSGVLAYALDEALWLHEQGVSDDIVVGYPTADRGALDRLGSDDAAAAAVTLMIDDVAQLDLIDSVRPPAARAPIRVCLELDAAWRPAGRAVHVGTRRSPVHAAGALADLARAVAARPGFEIDGLMAYEGQIAGLGDQPPGARVRGAAIRAMQRRSAAELAERRGAAVAAVEQVAPLRFVNGGGTGSVHLTTAEPAITEVAAGSGLFGPTLFDAYAAWTPRPAALFALPVVRRPTRRIATLFSGGYIASGPAGPDRQPSVHLPARLRLLSAEGAGEVQTPVRGRAAGSLRVGDRVWLRHAKAGELCERFNEVHLLAGSALTGSAPTYRGEGRAFG</sequence>
<dbReference type="Gene3D" id="3.20.20.10">
    <property type="entry name" value="Alanine racemase"/>
    <property type="match status" value="1"/>
</dbReference>
<name>A0ABY5PNF5_9ACTN</name>
<dbReference type="PANTHER" id="PTHR28004">
    <property type="entry name" value="ZGC:162816-RELATED"/>
    <property type="match status" value="1"/>
</dbReference>
<accession>A0ABY5PNF5</accession>
<evidence type="ECO:0000259" key="1">
    <source>
        <dbReference type="Pfam" id="PF01168"/>
    </source>
</evidence>
<organism evidence="2 3">
    <name type="scientific">Svornostia abyssi</name>
    <dbReference type="NCBI Taxonomy" id="2898438"/>
    <lineage>
        <taxon>Bacteria</taxon>
        <taxon>Bacillati</taxon>
        <taxon>Actinomycetota</taxon>
        <taxon>Thermoleophilia</taxon>
        <taxon>Solirubrobacterales</taxon>
        <taxon>Baekduiaceae</taxon>
        <taxon>Svornostia</taxon>
    </lineage>
</organism>
<dbReference type="SUPFAM" id="SSF51419">
    <property type="entry name" value="PLP-binding barrel"/>
    <property type="match status" value="1"/>
</dbReference>
<reference evidence="3" key="1">
    <citation type="submission" date="2021-11" db="EMBL/GenBank/DDBJ databases">
        <title>Cultivation dependent microbiological survey of springs from the worlds oldest radium mine currently devoted to the extraction of radon-saturated water.</title>
        <authorList>
            <person name="Kapinusova G."/>
            <person name="Smrhova T."/>
            <person name="Strejcek M."/>
            <person name="Suman J."/>
            <person name="Jani K."/>
            <person name="Pajer P."/>
            <person name="Uhlik O."/>
        </authorList>
    </citation>
    <scope>NUCLEOTIDE SEQUENCE [LARGE SCALE GENOMIC DNA]</scope>
    <source>
        <strain evidence="3">J379</strain>
    </source>
</reference>
<dbReference type="EMBL" id="CP088295">
    <property type="protein sequence ID" value="UUY06055.1"/>
    <property type="molecule type" value="Genomic_DNA"/>
</dbReference>
<proteinExistence type="predicted"/>
<evidence type="ECO:0000313" key="2">
    <source>
        <dbReference type="EMBL" id="UUY06055.1"/>
    </source>
</evidence>
<dbReference type="InterPro" id="IPR029066">
    <property type="entry name" value="PLP-binding_barrel"/>
</dbReference>
<protein>
    <submittedName>
        <fullName evidence="2">Amino acid deaminase/aldolase</fullName>
    </submittedName>
</protein>
<gene>
    <name evidence="2" type="ORF">LRS13_11235</name>
</gene>
<dbReference type="Proteomes" id="UP001058860">
    <property type="component" value="Chromosome"/>
</dbReference>
<dbReference type="CDD" id="cd06813">
    <property type="entry name" value="PLPDE_III_DSD_D-TA_like_2"/>
    <property type="match status" value="1"/>
</dbReference>
<evidence type="ECO:0000313" key="3">
    <source>
        <dbReference type="Proteomes" id="UP001058860"/>
    </source>
</evidence>
<dbReference type="RefSeq" id="WP_353866486.1">
    <property type="nucleotide sequence ID" value="NZ_CP088295.1"/>
</dbReference>
<feature type="domain" description="Alanine racemase N-terminal" evidence="1">
    <location>
        <begin position="21"/>
        <end position="270"/>
    </location>
</feature>
<keyword evidence="3" id="KW-1185">Reference proteome</keyword>
<dbReference type="Pfam" id="PF01168">
    <property type="entry name" value="Ala_racemase_N"/>
    <property type="match status" value="1"/>
</dbReference>
<dbReference type="PANTHER" id="PTHR28004:SF2">
    <property type="entry name" value="D-SERINE DEHYDRATASE"/>
    <property type="match status" value="1"/>
</dbReference>